<dbReference type="PANTHER" id="PTHR17224:SF1">
    <property type="entry name" value="PEPTIDYL-TRNA HYDROLASE"/>
    <property type="match status" value="1"/>
</dbReference>
<accession>A0AAN9YCI6</accession>
<evidence type="ECO:0000313" key="7">
    <source>
        <dbReference type="EMBL" id="KAK7731539.1"/>
    </source>
</evidence>
<dbReference type="Proteomes" id="UP001320245">
    <property type="component" value="Unassembled WGS sequence"/>
</dbReference>
<dbReference type="Pfam" id="PF01195">
    <property type="entry name" value="Pept_tRNA_hydro"/>
    <property type="match status" value="1"/>
</dbReference>
<dbReference type="Gene3D" id="3.40.50.1470">
    <property type="entry name" value="Peptidyl-tRNA hydrolase"/>
    <property type="match status" value="1"/>
</dbReference>
<organism evidence="7 8">
    <name type="scientific">Cytospora paraplurivora</name>
    <dbReference type="NCBI Taxonomy" id="2898453"/>
    <lineage>
        <taxon>Eukaryota</taxon>
        <taxon>Fungi</taxon>
        <taxon>Dikarya</taxon>
        <taxon>Ascomycota</taxon>
        <taxon>Pezizomycotina</taxon>
        <taxon>Sordariomycetes</taxon>
        <taxon>Sordariomycetidae</taxon>
        <taxon>Diaporthales</taxon>
        <taxon>Cytosporaceae</taxon>
        <taxon>Cytospora</taxon>
    </lineage>
</organism>
<dbReference type="InterPro" id="IPR036416">
    <property type="entry name" value="Pept_tRNA_hydro_sf"/>
</dbReference>
<proteinExistence type="inferred from homology"/>
<gene>
    <name evidence="7" type="ORF">SLS53_008779</name>
</gene>
<evidence type="ECO:0000256" key="6">
    <source>
        <dbReference type="SAM" id="MobiDB-lite"/>
    </source>
</evidence>
<dbReference type="InterPro" id="IPR001328">
    <property type="entry name" value="Pept_tRNA_hydro"/>
</dbReference>
<dbReference type="EMBL" id="JAJSPL020000056">
    <property type="protein sequence ID" value="KAK7731539.1"/>
    <property type="molecule type" value="Genomic_DNA"/>
</dbReference>
<dbReference type="PANTHER" id="PTHR17224">
    <property type="entry name" value="PEPTIDYL-TRNA HYDROLASE"/>
    <property type="match status" value="1"/>
</dbReference>
<comment type="caution">
    <text evidence="7">The sequence shown here is derived from an EMBL/GenBank/DDBJ whole genome shotgun (WGS) entry which is preliminary data.</text>
</comment>
<evidence type="ECO:0000313" key="8">
    <source>
        <dbReference type="Proteomes" id="UP001320245"/>
    </source>
</evidence>
<feature type="region of interest" description="Disordered" evidence="6">
    <location>
        <begin position="231"/>
        <end position="259"/>
    </location>
</feature>
<dbReference type="EC" id="3.1.1.29" evidence="1"/>
<keyword evidence="3" id="KW-0378">Hydrolase</keyword>
<name>A0AAN9YCI6_9PEZI</name>
<dbReference type="GO" id="GO:0000049">
    <property type="term" value="F:tRNA binding"/>
    <property type="evidence" value="ECO:0007669"/>
    <property type="project" value="UniProtKB-KW"/>
</dbReference>
<keyword evidence="8" id="KW-1185">Reference proteome</keyword>
<dbReference type="SUPFAM" id="SSF53178">
    <property type="entry name" value="Peptidyl-tRNA hydrolase-like"/>
    <property type="match status" value="1"/>
</dbReference>
<comment type="similarity">
    <text evidence="5">Belongs to the PTH family.</text>
</comment>
<evidence type="ECO:0000256" key="3">
    <source>
        <dbReference type="ARBA" id="ARBA00022801"/>
    </source>
</evidence>
<feature type="compositionally biased region" description="Basic and acidic residues" evidence="6">
    <location>
        <begin position="249"/>
        <end position="259"/>
    </location>
</feature>
<reference evidence="7 8" key="1">
    <citation type="journal article" date="2023" name="PLoS ONE">
        <title>Cytospora paraplurivora sp. nov. isolated from orchards with fruit tree decline syndrome in Ontario, Canada.</title>
        <authorList>
            <person name="Ilyukhin E."/>
            <person name="Nguyen H.D.T."/>
            <person name="Castle A.J."/>
            <person name="Ellouze W."/>
        </authorList>
    </citation>
    <scope>NUCLEOTIDE SEQUENCE [LARGE SCALE GENOMIC DNA]</scope>
    <source>
        <strain evidence="7 8">FDS-564</strain>
    </source>
</reference>
<dbReference type="AlphaFoldDB" id="A0AAN9YCI6"/>
<evidence type="ECO:0000256" key="5">
    <source>
        <dbReference type="ARBA" id="ARBA00038063"/>
    </source>
</evidence>
<evidence type="ECO:0000256" key="4">
    <source>
        <dbReference type="ARBA" id="ARBA00022884"/>
    </source>
</evidence>
<dbReference type="PROSITE" id="PS01196">
    <property type="entry name" value="PEPT_TRNA_HYDROL_2"/>
    <property type="match status" value="1"/>
</dbReference>
<keyword evidence="4" id="KW-0694">RNA-binding</keyword>
<keyword evidence="2" id="KW-0820">tRNA-binding</keyword>
<dbReference type="GO" id="GO:0004045">
    <property type="term" value="F:peptidyl-tRNA hydrolase activity"/>
    <property type="evidence" value="ECO:0007669"/>
    <property type="project" value="UniProtKB-EC"/>
</dbReference>
<sequence length="276" mass="30126">MATTTPNTAPSTSTDAITAEEPTFNPHFLVVSLGNPAPYTETLHSAGHLALQSLQQTLHSQGRSQPSFSSNRIAKKATKASLGEKYSLLQCPTLMNISGPWIAKAWKEVLANHVENQGQDPNRPLGLVIVNDDLEEDMAVVKVRKWDKSHRGHNGLKSIMASMKPGDYQDSKWARISVGIGRPEARDGATVSNYVLKPWSKQTKDLLYDKSAPGVLAALKDIEETWRLAREKGKSGEVKGQQPKRAKKERSNGNETVRGKAVDTLADAITIAIVDP</sequence>
<dbReference type="InterPro" id="IPR018171">
    <property type="entry name" value="Pept_tRNA_hydro_CS"/>
</dbReference>
<evidence type="ECO:0000256" key="1">
    <source>
        <dbReference type="ARBA" id="ARBA00013260"/>
    </source>
</evidence>
<protein>
    <recommendedName>
        <fullName evidence="1">peptidyl-tRNA hydrolase</fullName>
        <ecNumber evidence="1">3.1.1.29</ecNumber>
    </recommendedName>
</protein>
<evidence type="ECO:0000256" key="2">
    <source>
        <dbReference type="ARBA" id="ARBA00022555"/>
    </source>
</evidence>